<evidence type="ECO:0000256" key="3">
    <source>
        <dbReference type="ARBA" id="ARBA00013080"/>
    </source>
</evidence>
<evidence type="ECO:0000256" key="1">
    <source>
        <dbReference type="ARBA" id="ARBA00005196"/>
    </source>
</evidence>
<comment type="subcellular location">
    <subcellularLocation>
        <location evidence="8">Cytoplasm</location>
    </subcellularLocation>
</comment>
<comment type="catalytic activity">
    <reaction evidence="7 8">
        <text>(2S,6S)-2,6-diaminopimelate = meso-2,6-diaminopimelate</text>
        <dbReference type="Rhea" id="RHEA:15393"/>
        <dbReference type="ChEBI" id="CHEBI:57609"/>
        <dbReference type="ChEBI" id="CHEBI:57791"/>
        <dbReference type="EC" id="5.1.1.7"/>
    </reaction>
</comment>
<feature type="binding site" evidence="8">
    <location>
        <begin position="80"/>
        <end position="81"/>
    </location>
    <ligand>
        <name>substrate</name>
    </ligand>
</feature>
<dbReference type="EC" id="5.1.1.7" evidence="3 8"/>
<feature type="binding site" evidence="8">
    <location>
        <position position="184"/>
    </location>
    <ligand>
        <name>substrate</name>
    </ligand>
</feature>
<dbReference type="PANTHER" id="PTHR31689">
    <property type="entry name" value="DIAMINOPIMELATE EPIMERASE, CHLOROPLASTIC"/>
    <property type="match status" value="1"/>
</dbReference>
<sequence length="275" mass="30862">MHLKKLMQWSFTKYVGCGNDFILFDNRNGKFPFSIPLIQQLCHRQWGVGADGIILLENSTIAHARMRIFNADGSEAEMCGNGLRCLIDWMESLNILHSIYSIETNNHVLKAWKSASNITIEMGSPNKLNWNVPISFESKIYYVHSLNTGVPHIILFAENIEQFPLERMGPFIRYHPLWKPDGTNFSIVQHLHGQTFMIRTYERGVEAETLACGTGATAAALAAAFQYRLSAPISMQTRSGICLEIGFTLLNQKFTNVTMTGPALAVFNGSIKLES</sequence>
<reference evidence="10 11" key="1">
    <citation type="journal article" date="2014" name="Mol. Biol. Evol.">
        <title>Massive expansion of Ubiquitination-related gene families within the Chlamydiae.</title>
        <authorList>
            <person name="Domman D."/>
            <person name="Collingro A."/>
            <person name="Lagkouvardos I."/>
            <person name="Gehre L."/>
            <person name="Weinmaier T."/>
            <person name="Rattei T."/>
            <person name="Subtil A."/>
            <person name="Horn M."/>
        </authorList>
    </citation>
    <scope>NUCLEOTIDE SEQUENCE [LARGE SCALE GENOMIC DNA]</scope>
    <source>
        <strain evidence="10 11">EI2</strain>
    </source>
</reference>
<proteinExistence type="inferred from homology"/>
<dbReference type="Gene3D" id="3.10.310.10">
    <property type="entry name" value="Diaminopimelate Epimerase, Chain A, domain 1"/>
    <property type="match status" value="2"/>
</dbReference>
<dbReference type="GO" id="GO:0008837">
    <property type="term" value="F:diaminopimelate epimerase activity"/>
    <property type="evidence" value="ECO:0007669"/>
    <property type="project" value="UniProtKB-UniRule"/>
</dbReference>
<evidence type="ECO:0000256" key="9">
    <source>
        <dbReference type="PROSITE-ProRule" id="PRU10125"/>
    </source>
</evidence>
<dbReference type="UniPathway" id="UPA00034">
    <property type="reaction ID" value="UER00025"/>
</dbReference>
<dbReference type="PANTHER" id="PTHR31689:SF0">
    <property type="entry name" value="DIAMINOPIMELATE EPIMERASE"/>
    <property type="match status" value="1"/>
</dbReference>
<dbReference type="Proteomes" id="UP000031465">
    <property type="component" value="Unassembled WGS sequence"/>
</dbReference>
<feature type="binding site" evidence="8">
    <location>
        <begin position="213"/>
        <end position="214"/>
    </location>
    <ligand>
        <name>substrate</name>
    </ligand>
</feature>
<keyword evidence="5 8" id="KW-0457">Lysine biosynthesis</keyword>
<dbReference type="Pfam" id="PF01678">
    <property type="entry name" value="DAP_epimerase"/>
    <property type="match status" value="2"/>
</dbReference>
<feature type="binding site" evidence="8">
    <location>
        <position position="19"/>
    </location>
    <ligand>
        <name>substrate</name>
    </ligand>
</feature>
<dbReference type="PATRIC" id="fig|362787.3.peg.490"/>
<accession>A0A0C1H7I0</accession>
<dbReference type="GO" id="GO:0009089">
    <property type="term" value="P:lysine biosynthetic process via diaminopimelate"/>
    <property type="evidence" value="ECO:0007669"/>
    <property type="project" value="UniProtKB-UniRule"/>
</dbReference>
<evidence type="ECO:0000313" key="11">
    <source>
        <dbReference type="Proteomes" id="UP000031465"/>
    </source>
</evidence>
<dbReference type="EMBL" id="JSAN01000030">
    <property type="protein sequence ID" value="KIC73384.1"/>
    <property type="molecule type" value="Genomic_DNA"/>
</dbReference>
<evidence type="ECO:0000313" key="10">
    <source>
        <dbReference type="EMBL" id="KIC73384.1"/>
    </source>
</evidence>
<dbReference type="GO" id="GO:0005829">
    <property type="term" value="C:cytosol"/>
    <property type="evidence" value="ECO:0007669"/>
    <property type="project" value="TreeGrafter"/>
</dbReference>
<evidence type="ECO:0000256" key="4">
    <source>
        <dbReference type="ARBA" id="ARBA00022605"/>
    </source>
</evidence>
<feature type="active site" evidence="9">
    <location>
        <position position="79"/>
    </location>
</feature>
<dbReference type="AlphaFoldDB" id="A0A0C1H7I0"/>
<comment type="subunit">
    <text evidence="8">Homodimer.</text>
</comment>
<keyword evidence="6 8" id="KW-0413">Isomerase</keyword>
<dbReference type="NCBIfam" id="TIGR00652">
    <property type="entry name" value="DapF"/>
    <property type="match status" value="1"/>
</dbReference>
<comment type="similarity">
    <text evidence="2 8">Belongs to the diaminopimelate epimerase family.</text>
</comment>
<comment type="pathway">
    <text evidence="1 8">Amino-acid biosynthesis; L-lysine biosynthesis via DAP pathway; DL-2,6-diaminopimelate from LL-2,6-diaminopimelate: step 1/1.</text>
</comment>
<gene>
    <name evidence="8 10" type="primary">dapF</name>
    <name evidence="10" type="ORF">DB44_BG00730</name>
</gene>
<dbReference type="SUPFAM" id="SSF54506">
    <property type="entry name" value="Diaminopimelate epimerase-like"/>
    <property type="match status" value="2"/>
</dbReference>
<dbReference type="InterPro" id="IPR018510">
    <property type="entry name" value="DAP_epimerase_AS"/>
</dbReference>
<dbReference type="PROSITE" id="PS01326">
    <property type="entry name" value="DAP_EPIMERASE"/>
    <property type="match status" value="1"/>
</dbReference>
<comment type="caution">
    <text evidence="10">The sequence shown here is derived from an EMBL/GenBank/DDBJ whole genome shotgun (WGS) entry which is preliminary data.</text>
</comment>
<dbReference type="HAMAP" id="MF_00197">
    <property type="entry name" value="DAP_epimerase"/>
    <property type="match status" value="1"/>
</dbReference>
<feature type="binding site" evidence="8">
    <location>
        <begin position="202"/>
        <end position="203"/>
    </location>
    <ligand>
        <name>substrate</name>
    </ligand>
</feature>
<evidence type="ECO:0000256" key="8">
    <source>
        <dbReference type="HAMAP-Rule" id="MF_00197"/>
    </source>
</evidence>
<comment type="caution">
    <text evidence="8">Lacks conserved residue(s) required for the propagation of feature annotation.</text>
</comment>
<keyword evidence="4 8" id="KW-0028">Amino-acid biosynthesis</keyword>
<evidence type="ECO:0000256" key="5">
    <source>
        <dbReference type="ARBA" id="ARBA00023154"/>
    </source>
</evidence>
<feature type="binding site" evidence="8">
    <location>
        <position position="70"/>
    </location>
    <ligand>
        <name>substrate</name>
    </ligand>
</feature>
<evidence type="ECO:0000256" key="6">
    <source>
        <dbReference type="ARBA" id="ARBA00023235"/>
    </source>
</evidence>
<feature type="site" description="Could be important to modulate the pK values of the two catalytic cysteine residues" evidence="8">
    <location>
        <position position="152"/>
    </location>
</feature>
<name>A0A0C1H7I0_9BACT</name>
<protein>
    <recommendedName>
        <fullName evidence="3 8">Diaminopimelate epimerase</fullName>
        <shortName evidence="8">DAP epimerase</shortName>
        <ecNumber evidence="3 8">5.1.1.7</ecNumber>
    </recommendedName>
    <alternativeName>
        <fullName evidence="8">PLP-independent amino acid racemase</fullName>
    </alternativeName>
</protein>
<feature type="active site" description="Proton donor" evidence="8">
    <location>
        <position position="79"/>
    </location>
</feature>
<evidence type="ECO:0000256" key="7">
    <source>
        <dbReference type="ARBA" id="ARBA00051712"/>
    </source>
</evidence>
<comment type="function">
    <text evidence="8">Catalyzes the stereoinversion of LL-2,6-diaminopimelate (L,L-DAP) to meso-diaminopimelate (meso-DAP), a precursor of L-lysine and an essential component of the bacterial peptidoglycan.</text>
</comment>
<dbReference type="InterPro" id="IPR001653">
    <property type="entry name" value="DAP_epimerase_DapF"/>
</dbReference>
<organism evidence="10 11">
    <name type="scientific">Candidatus Protochlamydia amoebophila</name>
    <dbReference type="NCBI Taxonomy" id="362787"/>
    <lineage>
        <taxon>Bacteria</taxon>
        <taxon>Pseudomonadati</taxon>
        <taxon>Chlamydiota</taxon>
        <taxon>Chlamydiia</taxon>
        <taxon>Parachlamydiales</taxon>
        <taxon>Parachlamydiaceae</taxon>
        <taxon>Candidatus Protochlamydia</taxon>
    </lineage>
</organism>
<feature type="active site" description="Proton acceptor" evidence="8">
    <location>
        <position position="212"/>
    </location>
</feature>
<keyword evidence="8" id="KW-0963">Cytoplasm</keyword>
<feature type="site" description="Could be important to modulate the pK values of the two catalytic cysteine residues" evidence="8">
    <location>
        <position position="202"/>
    </location>
</feature>
<evidence type="ECO:0000256" key="2">
    <source>
        <dbReference type="ARBA" id="ARBA00010219"/>
    </source>
</evidence>